<accession>A0A0F9C4H5</accession>
<dbReference type="EMBL" id="LAZR01034880">
    <property type="protein sequence ID" value="KKL29045.1"/>
    <property type="molecule type" value="Genomic_DNA"/>
</dbReference>
<feature type="non-terminal residue" evidence="1">
    <location>
        <position position="75"/>
    </location>
</feature>
<evidence type="ECO:0000313" key="1">
    <source>
        <dbReference type="EMBL" id="KKL29045.1"/>
    </source>
</evidence>
<gene>
    <name evidence="1" type="ORF">LCGC14_2369030</name>
</gene>
<name>A0A0F9C4H5_9ZZZZ</name>
<reference evidence="1" key="1">
    <citation type="journal article" date="2015" name="Nature">
        <title>Complex archaea that bridge the gap between prokaryotes and eukaryotes.</title>
        <authorList>
            <person name="Spang A."/>
            <person name="Saw J.H."/>
            <person name="Jorgensen S.L."/>
            <person name="Zaremba-Niedzwiedzka K."/>
            <person name="Martijn J."/>
            <person name="Lind A.E."/>
            <person name="van Eijk R."/>
            <person name="Schleper C."/>
            <person name="Guy L."/>
            <person name="Ettema T.J."/>
        </authorList>
    </citation>
    <scope>NUCLEOTIDE SEQUENCE</scope>
</reference>
<dbReference type="AlphaFoldDB" id="A0A0F9C4H5"/>
<organism evidence="1">
    <name type="scientific">marine sediment metagenome</name>
    <dbReference type="NCBI Taxonomy" id="412755"/>
    <lineage>
        <taxon>unclassified sequences</taxon>
        <taxon>metagenomes</taxon>
        <taxon>ecological metagenomes</taxon>
    </lineage>
</organism>
<sequence length="75" mass="8376">MQTDWPVPAEYVQPLCPFQLVAFAAKCRLVVCLDCDSYCAHRFAFRLGLVLQPDIDLFVFADRGAQFFGALDSAS</sequence>
<protein>
    <submittedName>
        <fullName evidence="1">Uncharacterized protein</fullName>
    </submittedName>
</protein>
<comment type="caution">
    <text evidence="1">The sequence shown here is derived from an EMBL/GenBank/DDBJ whole genome shotgun (WGS) entry which is preliminary data.</text>
</comment>
<proteinExistence type="predicted"/>